<organism evidence="1 2">
    <name type="scientific">Arctium lappa</name>
    <name type="common">Greater burdock</name>
    <name type="synonym">Lappa major</name>
    <dbReference type="NCBI Taxonomy" id="4217"/>
    <lineage>
        <taxon>Eukaryota</taxon>
        <taxon>Viridiplantae</taxon>
        <taxon>Streptophyta</taxon>
        <taxon>Embryophyta</taxon>
        <taxon>Tracheophyta</taxon>
        <taxon>Spermatophyta</taxon>
        <taxon>Magnoliopsida</taxon>
        <taxon>eudicotyledons</taxon>
        <taxon>Gunneridae</taxon>
        <taxon>Pentapetalae</taxon>
        <taxon>asterids</taxon>
        <taxon>campanulids</taxon>
        <taxon>Asterales</taxon>
        <taxon>Asteraceae</taxon>
        <taxon>Carduoideae</taxon>
        <taxon>Cardueae</taxon>
        <taxon>Arctiinae</taxon>
        <taxon>Arctium</taxon>
    </lineage>
</organism>
<reference evidence="2" key="1">
    <citation type="journal article" date="2022" name="Mol. Ecol. Resour.">
        <title>The genomes of chicory, endive, great burdock and yacon provide insights into Asteraceae palaeo-polyploidization history and plant inulin production.</title>
        <authorList>
            <person name="Fan W."/>
            <person name="Wang S."/>
            <person name="Wang H."/>
            <person name="Wang A."/>
            <person name="Jiang F."/>
            <person name="Liu H."/>
            <person name="Zhao H."/>
            <person name="Xu D."/>
            <person name="Zhang Y."/>
        </authorList>
    </citation>
    <scope>NUCLEOTIDE SEQUENCE [LARGE SCALE GENOMIC DNA]</scope>
    <source>
        <strain evidence="2">cv. Niubang</strain>
    </source>
</reference>
<accession>A0ACB8YA72</accession>
<evidence type="ECO:0000313" key="1">
    <source>
        <dbReference type="EMBL" id="KAI3681756.1"/>
    </source>
</evidence>
<evidence type="ECO:0000313" key="2">
    <source>
        <dbReference type="Proteomes" id="UP001055879"/>
    </source>
</evidence>
<gene>
    <name evidence="1" type="ORF">L6452_36560</name>
</gene>
<proteinExistence type="predicted"/>
<dbReference type="Proteomes" id="UP001055879">
    <property type="component" value="Linkage Group LG13"/>
</dbReference>
<protein>
    <submittedName>
        <fullName evidence="1">Uncharacterized protein</fullName>
    </submittedName>
</protein>
<keyword evidence="2" id="KW-1185">Reference proteome</keyword>
<reference evidence="1 2" key="2">
    <citation type="journal article" date="2022" name="Mol. Ecol. Resour.">
        <title>The genomes of chicory, endive, great burdock and yacon provide insights into Asteraceae paleo-polyploidization history and plant inulin production.</title>
        <authorList>
            <person name="Fan W."/>
            <person name="Wang S."/>
            <person name="Wang H."/>
            <person name="Wang A."/>
            <person name="Jiang F."/>
            <person name="Liu H."/>
            <person name="Zhao H."/>
            <person name="Xu D."/>
            <person name="Zhang Y."/>
        </authorList>
    </citation>
    <scope>NUCLEOTIDE SEQUENCE [LARGE SCALE GENOMIC DNA]</scope>
    <source>
        <strain evidence="2">cv. Niubang</strain>
    </source>
</reference>
<sequence>MTSVGDSRDLRGYFGQTSNSHGPTLPARTKRVTSHVWYHMLHTHPIPTPLRSCQFLHTSADNPNPRRKNLFLFFSTPAGTTTGHNPLITSQRLSFLSGGF</sequence>
<name>A0ACB8YA72_ARCLA</name>
<comment type="caution">
    <text evidence="1">The sequence shown here is derived from an EMBL/GenBank/DDBJ whole genome shotgun (WGS) entry which is preliminary data.</text>
</comment>
<dbReference type="EMBL" id="CM042059">
    <property type="protein sequence ID" value="KAI3681756.1"/>
    <property type="molecule type" value="Genomic_DNA"/>
</dbReference>